<dbReference type="AlphaFoldDB" id="A0A7S2JA59"/>
<accession>A0A7S2JA59</accession>
<dbReference type="EMBL" id="HBGW01024869">
    <property type="protein sequence ID" value="CAD9540988.1"/>
    <property type="molecule type" value="Transcribed_RNA"/>
</dbReference>
<name>A0A7S2JA59_9DINO</name>
<reference evidence="1" key="1">
    <citation type="submission" date="2021-01" db="EMBL/GenBank/DDBJ databases">
        <authorList>
            <person name="Corre E."/>
            <person name="Pelletier E."/>
            <person name="Niang G."/>
            <person name="Scheremetjew M."/>
            <person name="Finn R."/>
            <person name="Kale V."/>
            <person name="Holt S."/>
            <person name="Cochrane G."/>
            <person name="Meng A."/>
            <person name="Brown T."/>
            <person name="Cohen L."/>
        </authorList>
    </citation>
    <scope>NUCLEOTIDE SEQUENCE</scope>
    <source>
        <strain evidence="1">RCC3387</strain>
    </source>
</reference>
<gene>
    <name evidence="1" type="ORF">BRAN1462_LOCUS15777</name>
</gene>
<evidence type="ECO:0000313" key="1">
    <source>
        <dbReference type="EMBL" id="CAD9540988.1"/>
    </source>
</evidence>
<proteinExistence type="predicted"/>
<organism evidence="1">
    <name type="scientific">Zooxanthella nutricula</name>
    <dbReference type="NCBI Taxonomy" id="1333877"/>
    <lineage>
        <taxon>Eukaryota</taxon>
        <taxon>Sar</taxon>
        <taxon>Alveolata</taxon>
        <taxon>Dinophyceae</taxon>
        <taxon>Peridiniales</taxon>
        <taxon>Peridiniales incertae sedis</taxon>
        <taxon>Zooxanthella</taxon>
    </lineage>
</organism>
<sequence>MLNDPAAGGLESPENFSAQALLDLETRGEHRILAERYAYVRPKVRTSQGRLYPSGRVLLVLPGQAPYLGGLEDVDELRISRDMFTTHMPHRYVLALQDAEAAFPRAGAKVHSVITGSA</sequence>
<protein>
    <submittedName>
        <fullName evidence="1">Uncharacterized protein</fullName>
    </submittedName>
</protein>